<feature type="transmembrane region" description="Helical" evidence="9">
    <location>
        <begin position="297"/>
        <end position="320"/>
    </location>
</feature>
<keyword evidence="4" id="KW-0597">Phosphoprotein</keyword>
<reference key="2">
    <citation type="submission" date="2011-08" db="EMBL/GenBank/DDBJ databases">
        <title>Genome sequence of Naumovozyma castellii.</title>
        <authorList>
            <person name="Gordon J.L."/>
            <person name="Armisen D."/>
            <person name="Proux-Wera E."/>
            <person name="OhEigeartaigh S.S."/>
            <person name="Byrne K.P."/>
            <person name="Wolfe K.H."/>
        </authorList>
    </citation>
    <scope>NUCLEOTIDE SEQUENCE</scope>
    <source>
        <strain>Type strain:CBS 4309</strain>
    </source>
</reference>
<evidence type="ECO:0000256" key="1">
    <source>
        <dbReference type="ARBA" id="ARBA00004141"/>
    </source>
</evidence>
<dbReference type="RefSeq" id="XP_003676744.1">
    <property type="nucleotide sequence ID" value="XM_003676696.1"/>
</dbReference>
<keyword evidence="5 9" id="KW-0812">Transmembrane</keyword>
<keyword evidence="11" id="KW-1185">Reference proteome</keyword>
<dbReference type="PIRSF" id="PIRSF002744">
    <property type="entry name" value="Pur-cyt_permease"/>
    <property type="match status" value="1"/>
</dbReference>
<organism evidence="10 11">
    <name type="scientific">Naumovozyma castellii</name>
    <name type="common">Yeast</name>
    <name type="synonym">Saccharomyces castellii</name>
    <dbReference type="NCBI Taxonomy" id="27288"/>
    <lineage>
        <taxon>Eukaryota</taxon>
        <taxon>Fungi</taxon>
        <taxon>Dikarya</taxon>
        <taxon>Ascomycota</taxon>
        <taxon>Saccharomycotina</taxon>
        <taxon>Saccharomycetes</taxon>
        <taxon>Saccharomycetales</taxon>
        <taxon>Saccharomycetaceae</taxon>
        <taxon>Naumovozyma</taxon>
    </lineage>
</organism>
<dbReference type="GO" id="GO:0015856">
    <property type="term" value="P:cytosine transport"/>
    <property type="evidence" value="ECO:0007669"/>
    <property type="project" value="UniProtKB-ARBA"/>
</dbReference>
<dbReference type="EMBL" id="HE576756">
    <property type="protein sequence ID" value="CCC70387.1"/>
    <property type="molecule type" value="Genomic_DNA"/>
</dbReference>
<protein>
    <recommendedName>
        <fullName evidence="12">Purine-cytosine permease</fullName>
    </recommendedName>
</protein>
<proteinExistence type="inferred from homology"/>
<name>G0VFW8_NAUCA</name>
<dbReference type="InterPro" id="IPR001248">
    <property type="entry name" value="Pur-cyt_permease"/>
</dbReference>
<dbReference type="InterPro" id="IPR026030">
    <property type="entry name" value="Pur-cyt_permease_Fcy2/21/22"/>
</dbReference>
<evidence type="ECO:0000313" key="10">
    <source>
        <dbReference type="EMBL" id="CCC70387.1"/>
    </source>
</evidence>
<evidence type="ECO:0008006" key="12">
    <source>
        <dbReference type="Google" id="ProtNLM"/>
    </source>
</evidence>
<feature type="transmembrane region" description="Helical" evidence="9">
    <location>
        <begin position="227"/>
        <end position="243"/>
    </location>
</feature>
<dbReference type="OrthoDB" id="2116389at2759"/>
<feature type="transmembrane region" description="Helical" evidence="9">
    <location>
        <begin position="122"/>
        <end position="140"/>
    </location>
</feature>
<keyword evidence="3 8" id="KW-0813">Transport</keyword>
<comment type="similarity">
    <text evidence="2 8">Belongs to the purine-cytosine permease (2.A.39) family.</text>
</comment>
<dbReference type="InterPro" id="IPR012681">
    <property type="entry name" value="NCS1"/>
</dbReference>
<keyword evidence="7 8" id="KW-0472">Membrane</keyword>
<dbReference type="InParanoid" id="G0VFW8"/>
<evidence type="ECO:0000256" key="6">
    <source>
        <dbReference type="ARBA" id="ARBA00022989"/>
    </source>
</evidence>
<keyword evidence="6 9" id="KW-1133">Transmembrane helix</keyword>
<sequence length="528" mass="57816">MMQEGSQTTDSFEMFDVEKDAPAFKNPEKVLVETNSEEQFSVEESDKIPKTKLSFLNDLAGRLNAETKGIDPVTDEEKNDPSILNATTMWFSANLVLSAYAIGGLGPLVFDLNFGTCVLTIIFFNILGLLPVAFFSLFGAELGMRQMVLSRFLVGNVTGRIFSLFNCIACIGWCVLNSVCAAQLLNMVNQGPHKCPLWAGVLIVVSGTVIITFFGHKVIHLYEKWSWIPNFAIFLVIIARLHLSGNFSGGEWTSGPTTAGSVLSFGSAVFGFATGWTTYAADYTVYMPWNTNKFKIFFSLVAGLSFPLFFCLILGAASAMGAVNNPNWNDYYQKNGMGGVTYAILVPDSLHGFGAFCCVLLALSTVANNIPNMYTIALSVQALWEPLAKVPRVVWTMAGNAATLAIAIPACYYFDGFMENFMNSIGYYLAIYSAIALPEHFIFRRGFKGYNIEDWNNNSKLPIGIAGCIALVVGAFGVALGMSQTYWVGEIARHIGEYGGDIGFELGAGWAFVVYVILRPLEIKYFGR</sequence>
<feature type="transmembrane region" description="Helical" evidence="9">
    <location>
        <begin position="502"/>
        <end position="518"/>
    </location>
</feature>
<dbReference type="NCBIfam" id="TIGR00800">
    <property type="entry name" value="ncs1"/>
    <property type="match status" value="1"/>
</dbReference>
<evidence type="ECO:0000256" key="3">
    <source>
        <dbReference type="ARBA" id="ARBA00022448"/>
    </source>
</evidence>
<dbReference type="OMA" id="GRWANYE"/>
<dbReference type="Proteomes" id="UP000001640">
    <property type="component" value="Chromosome 5"/>
</dbReference>
<feature type="transmembrane region" description="Helical" evidence="9">
    <location>
        <begin position="463"/>
        <end position="482"/>
    </location>
</feature>
<evidence type="ECO:0000256" key="2">
    <source>
        <dbReference type="ARBA" id="ARBA00008974"/>
    </source>
</evidence>
<accession>G0VFW8</accession>
<dbReference type="Pfam" id="PF02133">
    <property type="entry name" value="Transp_cyt_pur"/>
    <property type="match status" value="1"/>
</dbReference>
<comment type="subcellular location">
    <subcellularLocation>
        <location evidence="1">Membrane</location>
        <topology evidence="1">Multi-pass membrane protein</topology>
    </subcellularLocation>
</comment>
<reference evidence="10 11" key="1">
    <citation type="journal article" date="2011" name="Proc. Natl. Acad. Sci. U.S.A.">
        <title>Evolutionary erosion of yeast sex chromosomes by mating-type switching accidents.</title>
        <authorList>
            <person name="Gordon J.L."/>
            <person name="Armisen D."/>
            <person name="Proux-Wera E."/>
            <person name="Oheigeartaigh S.S."/>
            <person name="Byrne K.P."/>
            <person name="Wolfe K.H."/>
        </authorList>
    </citation>
    <scope>NUCLEOTIDE SEQUENCE [LARGE SCALE GENOMIC DNA]</scope>
    <source>
        <strain evidence="11">ATCC 76901 / BCRC 22586 / CBS 4309 / NBRC 1992 / NRRL Y-12630</strain>
    </source>
</reference>
<feature type="transmembrane region" description="Helical" evidence="9">
    <location>
        <begin position="393"/>
        <end position="413"/>
    </location>
</feature>
<dbReference type="GO" id="GO:0000329">
    <property type="term" value="C:fungal-type vacuole membrane"/>
    <property type="evidence" value="ECO:0007669"/>
    <property type="project" value="TreeGrafter"/>
</dbReference>
<feature type="transmembrane region" description="Helical" evidence="9">
    <location>
        <begin position="88"/>
        <end position="110"/>
    </location>
</feature>
<evidence type="ECO:0000256" key="4">
    <source>
        <dbReference type="ARBA" id="ARBA00022553"/>
    </source>
</evidence>
<evidence type="ECO:0000256" key="7">
    <source>
        <dbReference type="ARBA" id="ARBA00023136"/>
    </source>
</evidence>
<dbReference type="AlphaFoldDB" id="G0VFW8"/>
<feature type="transmembrane region" description="Helical" evidence="9">
    <location>
        <begin position="263"/>
        <end position="285"/>
    </location>
</feature>
<evidence type="ECO:0000256" key="5">
    <source>
        <dbReference type="ARBA" id="ARBA00022692"/>
    </source>
</evidence>
<gene>
    <name evidence="10" type="primary">NCAS0E03170</name>
    <name evidence="10" type="ordered locus">NCAS_0E03170</name>
</gene>
<dbReference type="Gene3D" id="1.10.4160.10">
    <property type="entry name" value="Hydantoin permease"/>
    <property type="match status" value="1"/>
</dbReference>
<dbReference type="CDD" id="cd11484">
    <property type="entry name" value="SLC-NCS1sbd_CobB-like"/>
    <property type="match status" value="1"/>
</dbReference>
<dbReference type="eggNOG" id="ENOG502QQ8Y">
    <property type="taxonomic scope" value="Eukaryota"/>
</dbReference>
<evidence type="ECO:0000313" key="11">
    <source>
        <dbReference type="Proteomes" id="UP000001640"/>
    </source>
</evidence>
<dbReference type="KEGG" id="ncs:NCAS_0E03170"/>
<evidence type="ECO:0000256" key="9">
    <source>
        <dbReference type="SAM" id="Phobius"/>
    </source>
</evidence>
<dbReference type="PANTHER" id="PTHR31806">
    <property type="entry name" value="PURINE-CYTOSINE PERMEASE FCY2-RELATED"/>
    <property type="match status" value="1"/>
</dbReference>
<dbReference type="HOGENOM" id="CLU_026016_2_2_1"/>
<dbReference type="GO" id="GO:0015205">
    <property type="term" value="F:nucleobase transmembrane transporter activity"/>
    <property type="evidence" value="ECO:0007669"/>
    <property type="project" value="TreeGrafter"/>
</dbReference>
<dbReference type="GO" id="GO:0005886">
    <property type="term" value="C:plasma membrane"/>
    <property type="evidence" value="ECO:0007669"/>
    <property type="project" value="TreeGrafter"/>
</dbReference>
<evidence type="ECO:0000256" key="8">
    <source>
        <dbReference type="PIRNR" id="PIRNR002744"/>
    </source>
</evidence>
<dbReference type="GeneID" id="96904016"/>
<feature type="transmembrane region" description="Helical" evidence="9">
    <location>
        <begin position="340"/>
        <end position="363"/>
    </location>
</feature>
<dbReference type="FunFam" id="1.10.4160.10:FF:000002">
    <property type="entry name" value="Purine-cytosine permease fcyB"/>
    <property type="match status" value="1"/>
</dbReference>
<feature type="transmembrane region" description="Helical" evidence="9">
    <location>
        <begin position="425"/>
        <end position="443"/>
    </location>
</feature>
<feature type="transmembrane region" description="Helical" evidence="9">
    <location>
        <begin position="197"/>
        <end position="215"/>
    </location>
</feature>
<dbReference type="PANTHER" id="PTHR31806:SF1">
    <property type="entry name" value="PURINE-CYTOSINE PERMEASE FCY2-RELATED"/>
    <property type="match status" value="1"/>
</dbReference>
<feature type="transmembrane region" description="Helical" evidence="9">
    <location>
        <begin position="161"/>
        <end position="185"/>
    </location>
</feature>